<feature type="transmembrane region" description="Helical" evidence="7">
    <location>
        <begin position="379"/>
        <end position="401"/>
    </location>
</feature>
<evidence type="ECO:0000256" key="7">
    <source>
        <dbReference type="SAM" id="Phobius"/>
    </source>
</evidence>
<keyword evidence="7" id="KW-0812">Transmembrane</keyword>
<dbReference type="PANTHER" id="PTHR43289">
    <property type="entry name" value="MITOGEN-ACTIVATED PROTEIN KINASE KINASE KINASE 20-RELATED"/>
    <property type="match status" value="1"/>
</dbReference>
<keyword evidence="10" id="KW-1185">Reference proteome</keyword>
<sequence length="1157" mass="127025">MNPKTCPTCHAPIPPDAPGGFCPACLLRDAEEPAPAGKAAPSLEEIAAAFPRWEIVRLIGQGGMGFVYQVHQPNLDRTVALKILAPELSRDPAFAERFAREARTLGKLSHPNIVAVYEHGETGGFFYLLMEYVDGVNLRQAMRAGRFTPEQALAIVPPICDALQAAHAQGVWHRDIKPENILLDSRGGVKIADFGIARIVGDPHREFTLTLTGGVLGSAAYMAPEQHENPRGVDHRADIYSLGVVIYEMLTGELPLGRFPAPSQRAAVNARIDEIVFRTLEKERELRQQSADEVKTEVGNSTKHSERREPQSNATQPALLPALFLWMLVLLIGGGTITAMGYLKAREVAPMLDVNSIWSVINSPESVRESGLDPGILTAFWPGVIAFALGLFGLSWCYFAWRRSEVRSPAHGNQSEPGQQNANEVKAEVKGVKTDPNGRNPPRSPEQFLTLRRFQVTALIGVGLVFDLLATSLPSRLETWAIITSLIGRMGIFAGIVIALFTIYQQRPAKWLAVLCVALTFLALMVVGVFLPPPVILLLPIITILFWLLPIGSGSSGNEPAPTREDAPARKRKAKGKILRPIVAVILGLLATVMIILIPTFSSPLSEPASADPKESVKLQFNHPDEMIGGTEITLPTTVSRRWIPNTGTPISLKSGGTVWVKVRLTEADRNQVLALVASSTDETKWDTQSVSLERGAPAKEIRFQNGTVARVERFSVGQNTPSKVSAETPNADPPTPSNDWKIDQASLAKPKQVDEEKDWAPKQEYIKDGDMRAARGDFTGAVKSYRAASDMIAKVQQKHPEALLETQSQCLERIGDVQCRQGALHDALETYRACSAILRDHLEKTPEDVKLRDPLTHVQVKIGDVLQASGDQAGATRSYRDAVAVAERLEKNWETEYPNDSSGDRLARNYKAENVFRLIDEKDRYSWDLMWMIGQAAADKDDRLLPLLDRKDLREDATLALALAGYDYSLNGNPSGLDFILAELSKQKVGADVNEVCVLSFIDEWDRTTKAINSHFLATDGAGGECMISFWGRRMLLFPRHYLEFKGKAGDGAPIVAALKEAGEAMEALIEAARHKNLRVFQGSFSKVFKKSLAKKGESLDNFGDFGNISVVSASLPDASNAEVLVEANDGSKRRFTFWMVLEDGAWKLNALHAKR</sequence>
<name>A0ABW2KZZ5_9BACT</name>
<evidence type="ECO:0000256" key="3">
    <source>
        <dbReference type="ARBA" id="ARBA00022777"/>
    </source>
</evidence>
<feature type="transmembrane region" description="Helical" evidence="7">
    <location>
        <begin position="511"/>
        <end position="531"/>
    </location>
</feature>
<keyword evidence="1" id="KW-0808">Transferase</keyword>
<keyword evidence="7" id="KW-1133">Transmembrane helix</keyword>
<evidence type="ECO:0000256" key="1">
    <source>
        <dbReference type="ARBA" id="ARBA00022679"/>
    </source>
</evidence>
<dbReference type="PROSITE" id="PS50011">
    <property type="entry name" value="PROTEIN_KINASE_DOM"/>
    <property type="match status" value="1"/>
</dbReference>
<gene>
    <name evidence="9" type="ORF">ACFQY0_00415</name>
</gene>
<dbReference type="EMBL" id="JBHTBS010000001">
    <property type="protein sequence ID" value="MFC7335622.1"/>
    <property type="molecule type" value="Genomic_DNA"/>
</dbReference>
<keyword evidence="2 5" id="KW-0547">Nucleotide-binding</keyword>
<feature type="compositionally biased region" description="Basic and acidic residues" evidence="6">
    <location>
        <begin position="287"/>
        <end position="296"/>
    </location>
</feature>
<dbReference type="InterPro" id="IPR011009">
    <property type="entry name" value="Kinase-like_dom_sf"/>
</dbReference>
<dbReference type="Gene3D" id="3.30.200.20">
    <property type="entry name" value="Phosphorylase Kinase, domain 1"/>
    <property type="match status" value="1"/>
</dbReference>
<evidence type="ECO:0000313" key="9">
    <source>
        <dbReference type="EMBL" id="MFC7335622.1"/>
    </source>
</evidence>
<evidence type="ECO:0000256" key="5">
    <source>
        <dbReference type="PROSITE-ProRule" id="PRU10141"/>
    </source>
</evidence>
<dbReference type="InterPro" id="IPR008271">
    <property type="entry name" value="Ser/Thr_kinase_AS"/>
</dbReference>
<protein>
    <submittedName>
        <fullName evidence="9">Protein kinase</fullName>
    </submittedName>
</protein>
<accession>A0ABW2KZZ5</accession>
<reference evidence="10" key="1">
    <citation type="journal article" date="2019" name="Int. J. Syst. Evol. Microbiol.">
        <title>The Global Catalogue of Microorganisms (GCM) 10K type strain sequencing project: providing services to taxonomists for standard genome sequencing and annotation.</title>
        <authorList>
            <consortium name="The Broad Institute Genomics Platform"/>
            <consortium name="The Broad Institute Genome Sequencing Center for Infectious Disease"/>
            <person name="Wu L."/>
            <person name="Ma J."/>
        </authorList>
    </citation>
    <scope>NUCLEOTIDE SEQUENCE [LARGE SCALE GENOMIC DNA]</scope>
    <source>
        <strain evidence="10">CGMCC 4.1467</strain>
    </source>
</reference>
<dbReference type="InterPro" id="IPR017441">
    <property type="entry name" value="Protein_kinase_ATP_BS"/>
</dbReference>
<evidence type="ECO:0000256" key="4">
    <source>
        <dbReference type="ARBA" id="ARBA00022840"/>
    </source>
</evidence>
<feature type="binding site" evidence="5">
    <location>
        <position position="82"/>
    </location>
    <ligand>
        <name>ATP</name>
        <dbReference type="ChEBI" id="CHEBI:30616"/>
    </ligand>
</feature>
<dbReference type="InterPro" id="IPR011990">
    <property type="entry name" value="TPR-like_helical_dom_sf"/>
</dbReference>
<feature type="compositionally biased region" description="Polar residues" evidence="6">
    <location>
        <begin position="717"/>
        <end position="729"/>
    </location>
</feature>
<evidence type="ECO:0000259" key="8">
    <source>
        <dbReference type="PROSITE" id="PS50011"/>
    </source>
</evidence>
<dbReference type="Gene3D" id="1.10.510.10">
    <property type="entry name" value="Transferase(Phosphotransferase) domain 1"/>
    <property type="match status" value="1"/>
</dbReference>
<feature type="transmembrane region" description="Helical" evidence="7">
    <location>
        <begin position="578"/>
        <end position="598"/>
    </location>
</feature>
<feature type="transmembrane region" description="Helical" evidence="7">
    <location>
        <begin position="537"/>
        <end position="557"/>
    </location>
</feature>
<dbReference type="InterPro" id="IPR000719">
    <property type="entry name" value="Prot_kinase_dom"/>
</dbReference>
<dbReference type="Pfam" id="PF00069">
    <property type="entry name" value="Pkinase"/>
    <property type="match status" value="1"/>
</dbReference>
<dbReference type="RefSeq" id="WP_379707917.1">
    <property type="nucleotide sequence ID" value="NZ_JBHTBS010000001.1"/>
</dbReference>
<dbReference type="GO" id="GO:0016301">
    <property type="term" value="F:kinase activity"/>
    <property type="evidence" value="ECO:0007669"/>
    <property type="project" value="UniProtKB-KW"/>
</dbReference>
<dbReference type="Proteomes" id="UP001596472">
    <property type="component" value="Unassembled WGS sequence"/>
</dbReference>
<keyword evidence="3 9" id="KW-0418">Kinase</keyword>
<feature type="domain" description="Protein kinase" evidence="8">
    <location>
        <begin position="53"/>
        <end position="325"/>
    </location>
</feature>
<dbReference type="CDD" id="cd14014">
    <property type="entry name" value="STKc_PknB_like"/>
    <property type="match status" value="1"/>
</dbReference>
<evidence type="ECO:0000256" key="2">
    <source>
        <dbReference type="ARBA" id="ARBA00022741"/>
    </source>
</evidence>
<feature type="region of interest" description="Disordered" evidence="6">
    <location>
        <begin position="287"/>
        <end position="314"/>
    </location>
</feature>
<dbReference type="PROSITE" id="PS00108">
    <property type="entry name" value="PROTEIN_KINASE_ST"/>
    <property type="match status" value="1"/>
</dbReference>
<keyword evidence="7" id="KW-0472">Membrane</keyword>
<comment type="caution">
    <text evidence="9">The sequence shown here is derived from an EMBL/GenBank/DDBJ whole genome shotgun (WGS) entry which is preliminary data.</text>
</comment>
<evidence type="ECO:0000256" key="6">
    <source>
        <dbReference type="SAM" id="MobiDB-lite"/>
    </source>
</evidence>
<dbReference type="SMART" id="SM00220">
    <property type="entry name" value="S_TKc"/>
    <property type="match status" value="1"/>
</dbReference>
<dbReference type="SUPFAM" id="SSF48452">
    <property type="entry name" value="TPR-like"/>
    <property type="match status" value="1"/>
</dbReference>
<dbReference type="Gene3D" id="1.25.40.10">
    <property type="entry name" value="Tetratricopeptide repeat domain"/>
    <property type="match status" value="1"/>
</dbReference>
<organism evidence="9 10">
    <name type="scientific">Haloferula chungangensis</name>
    <dbReference type="NCBI Taxonomy" id="1048331"/>
    <lineage>
        <taxon>Bacteria</taxon>
        <taxon>Pseudomonadati</taxon>
        <taxon>Verrucomicrobiota</taxon>
        <taxon>Verrucomicrobiia</taxon>
        <taxon>Verrucomicrobiales</taxon>
        <taxon>Verrucomicrobiaceae</taxon>
        <taxon>Haloferula</taxon>
    </lineage>
</organism>
<dbReference type="PANTHER" id="PTHR43289:SF6">
    <property type="entry name" value="SERINE_THREONINE-PROTEIN KINASE NEKL-3"/>
    <property type="match status" value="1"/>
</dbReference>
<evidence type="ECO:0000313" key="10">
    <source>
        <dbReference type="Proteomes" id="UP001596472"/>
    </source>
</evidence>
<dbReference type="SUPFAM" id="SSF56112">
    <property type="entry name" value="Protein kinase-like (PK-like)"/>
    <property type="match status" value="1"/>
</dbReference>
<dbReference type="PROSITE" id="PS00107">
    <property type="entry name" value="PROTEIN_KINASE_ATP"/>
    <property type="match status" value="1"/>
</dbReference>
<feature type="transmembrane region" description="Helical" evidence="7">
    <location>
        <begin position="454"/>
        <end position="473"/>
    </location>
</feature>
<feature type="transmembrane region" description="Helical" evidence="7">
    <location>
        <begin position="318"/>
        <end position="343"/>
    </location>
</feature>
<feature type="region of interest" description="Disordered" evidence="6">
    <location>
        <begin position="717"/>
        <end position="741"/>
    </location>
</feature>
<feature type="transmembrane region" description="Helical" evidence="7">
    <location>
        <begin position="479"/>
        <end position="504"/>
    </location>
</feature>
<proteinExistence type="predicted"/>
<keyword evidence="4 5" id="KW-0067">ATP-binding</keyword>